<sequence>MAGFPSLSFVCQGRHRTPEHSPLAVGSSEDVERRHQPTARRHSRRLKARNIVPSRLVPLKTSKATSADSQTPFAPSEGSQHGPLAVGSPKDAEGDVHLLRLIGEPRPLMAIHIQPPSQPPPPTSLSNPLSPIHVVRRPLSRGAQLIAEAEENMKRSIQLCLCFPTGC</sequence>
<reference evidence="2" key="2">
    <citation type="journal article" date="2023" name="IMA Fungus">
        <title>Comparative genomic study of the Penicillium genus elucidates a diverse pangenome and 15 lateral gene transfer events.</title>
        <authorList>
            <person name="Petersen C."/>
            <person name="Sorensen T."/>
            <person name="Nielsen M.R."/>
            <person name="Sondergaard T.E."/>
            <person name="Sorensen J.L."/>
            <person name="Fitzpatrick D.A."/>
            <person name="Frisvad J.C."/>
            <person name="Nielsen K.L."/>
        </authorList>
    </citation>
    <scope>NUCLEOTIDE SEQUENCE</scope>
    <source>
        <strain evidence="2">IBT 22155</strain>
    </source>
</reference>
<evidence type="ECO:0000313" key="2">
    <source>
        <dbReference type="EMBL" id="KAJ5124837.1"/>
    </source>
</evidence>
<evidence type="ECO:0000256" key="1">
    <source>
        <dbReference type="SAM" id="MobiDB-lite"/>
    </source>
</evidence>
<feature type="compositionally biased region" description="Polar residues" evidence="1">
    <location>
        <begin position="62"/>
        <end position="79"/>
    </location>
</feature>
<dbReference type="RefSeq" id="XP_056519236.1">
    <property type="nucleotide sequence ID" value="XM_056669406.1"/>
</dbReference>
<proteinExistence type="predicted"/>
<comment type="caution">
    <text evidence="2">The sequence shown here is derived from an EMBL/GenBank/DDBJ whole genome shotgun (WGS) entry which is preliminary data.</text>
</comment>
<dbReference type="AlphaFoldDB" id="A0A9W9GNP9"/>
<keyword evidence="3" id="KW-1185">Reference proteome</keyword>
<dbReference type="Proteomes" id="UP001149079">
    <property type="component" value="Unassembled WGS sequence"/>
</dbReference>
<dbReference type="EMBL" id="JAPQKL010000006">
    <property type="protein sequence ID" value="KAJ5124837.1"/>
    <property type="molecule type" value="Genomic_DNA"/>
</dbReference>
<feature type="compositionally biased region" description="Basic residues" evidence="1">
    <location>
        <begin position="36"/>
        <end position="48"/>
    </location>
</feature>
<reference evidence="2" key="1">
    <citation type="submission" date="2022-11" db="EMBL/GenBank/DDBJ databases">
        <authorList>
            <person name="Petersen C."/>
        </authorList>
    </citation>
    <scope>NUCLEOTIDE SEQUENCE</scope>
    <source>
        <strain evidence="2">IBT 22155</strain>
    </source>
</reference>
<accession>A0A9W9GNP9</accession>
<feature type="region of interest" description="Disordered" evidence="1">
    <location>
        <begin position="13"/>
        <end position="92"/>
    </location>
</feature>
<name>A0A9W9GNP9_9EURO</name>
<organism evidence="2 3">
    <name type="scientific">Penicillium bovifimosum</name>
    <dbReference type="NCBI Taxonomy" id="126998"/>
    <lineage>
        <taxon>Eukaryota</taxon>
        <taxon>Fungi</taxon>
        <taxon>Dikarya</taxon>
        <taxon>Ascomycota</taxon>
        <taxon>Pezizomycotina</taxon>
        <taxon>Eurotiomycetes</taxon>
        <taxon>Eurotiomycetidae</taxon>
        <taxon>Eurotiales</taxon>
        <taxon>Aspergillaceae</taxon>
        <taxon>Penicillium</taxon>
    </lineage>
</organism>
<dbReference type="GeneID" id="81408576"/>
<protein>
    <submittedName>
        <fullName evidence="2">Uncharacterized protein</fullName>
    </submittedName>
</protein>
<evidence type="ECO:0000313" key="3">
    <source>
        <dbReference type="Proteomes" id="UP001149079"/>
    </source>
</evidence>
<gene>
    <name evidence="2" type="ORF">N7515_008662</name>
</gene>